<dbReference type="EMBL" id="CM016556">
    <property type="protein sequence ID" value="TKW12660.1"/>
    <property type="molecule type" value="Genomic_DNA"/>
</dbReference>
<feature type="compositionally biased region" description="Pro residues" evidence="1">
    <location>
        <begin position="68"/>
        <end position="82"/>
    </location>
</feature>
<sequence length="200" mass="21597">MRMRREDQYLLAYDGAATSRASLDARCLLPSAGPPRSAPCCLRPLQGSSGPASNRAPLGREATLIPSRRPPLRPPNPAPPPRVSCGCRLPRVSSLPPAPSPASLPSARLPAQIPAYLPVQPPARLKVTPVGDPEAPEGEYLEFSEGPSEFEEVFELVPCEANPSENTNFLSDQGCMAMKYNMDSSRSPKDTRRTTGFILF</sequence>
<accession>A0A4U6U9Y9</accession>
<proteinExistence type="predicted"/>
<keyword evidence="3" id="KW-1185">Reference proteome</keyword>
<evidence type="ECO:0000313" key="2">
    <source>
        <dbReference type="EMBL" id="TKW12660.1"/>
    </source>
</evidence>
<name>A0A4U6U9Y9_SETVI</name>
<feature type="region of interest" description="Disordered" evidence="1">
    <location>
        <begin position="38"/>
        <end position="57"/>
    </location>
</feature>
<dbReference type="Gramene" id="TKW12660">
    <property type="protein sequence ID" value="TKW12660"/>
    <property type="gene ID" value="SEVIR_5G050200v2"/>
</dbReference>
<evidence type="ECO:0000313" key="3">
    <source>
        <dbReference type="Proteomes" id="UP000298652"/>
    </source>
</evidence>
<feature type="region of interest" description="Disordered" evidence="1">
    <location>
        <begin position="63"/>
        <end position="85"/>
    </location>
</feature>
<organism evidence="2 3">
    <name type="scientific">Setaria viridis</name>
    <name type="common">Green bristlegrass</name>
    <name type="synonym">Setaria italica subsp. viridis</name>
    <dbReference type="NCBI Taxonomy" id="4556"/>
    <lineage>
        <taxon>Eukaryota</taxon>
        <taxon>Viridiplantae</taxon>
        <taxon>Streptophyta</taxon>
        <taxon>Embryophyta</taxon>
        <taxon>Tracheophyta</taxon>
        <taxon>Spermatophyta</taxon>
        <taxon>Magnoliopsida</taxon>
        <taxon>Liliopsida</taxon>
        <taxon>Poales</taxon>
        <taxon>Poaceae</taxon>
        <taxon>PACMAD clade</taxon>
        <taxon>Panicoideae</taxon>
        <taxon>Panicodae</taxon>
        <taxon>Paniceae</taxon>
        <taxon>Cenchrinae</taxon>
        <taxon>Setaria</taxon>
    </lineage>
</organism>
<dbReference type="Proteomes" id="UP000298652">
    <property type="component" value="Chromosome 5"/>
</dbReference>
<gene>
    <name evidence="2" type="ORF">SEVIR_5G050200v2</name>
</gene>
<reference evidence="2" key="1">
    <citation type="submission" date="2019-03" db="EMBL/GenBank/DDBJ databases">
        <title>WGS assembly of Setaria viridis.</title>
        <authorList>
            <person name="Huang P."/>
            <person name="Jenkins J."/>
            <person name="Grimwood J."/>
            <person name="Barry K."/>
            <person name="Healey A."/>
            <person name="Mamidi S."/>
            <person name="Sreedasyam A."/>
            <person name="Shu S."/>
            <person name="Feldman M."/>
            <person name="Wu J."/>
            <person name="Yu Y."/>
            <person name="Chen C."/>
            <person name="Johnson J."/>
            <person name="Rokhsar D."/>
            <person name="Baxter I."/>
            <person name="Schmutz J."/>
            <person name="Brutnell T."/>
            <person name="Kellogg E."/>
        </authorList>
    </citation>
    <scope>NUCLEOTIDE SEQUENCE [LARGE SCALE GENOMIC DNA]</scope>
</reference>
<dbReference type="AlphaFoldDB" id="A0A4U6U9Y9"/>
<protein>
    <submittedName>
        <fullName evidence="2">Uncharacterized protein</fullName>
    </submittedName>
</protein>
<evidence type="ECO:0000256" key="1">
    <source>
        <dbReference type="SAM" id="MobiDB-lite"/>
    </source>
</evidence>